<dbReference type="Pfam" id="PF03885">
    <property type="entry name" value="DUF327"/>
    <property type="match status" value="1"/>
</dbReference>
<reference evidence="3" key="1">
    <citation type="submission" date="2016-06" db="EMBL/GenBank/DDBJ databases">
        <authorList>
            <person name="Nascimento L."/>
            <person name="Pereira R.V."/>
            <person name="Martins L.F."/>
            <person name="Quaggio R.B."/>
            <person name="Silva A.M."/>
            <person name="Setubal J.C."/>
        </authorList>
    </citation>
    <scope>NUCLEOTIDE SEQUENCE [LARGE SCALE GENOMIC DNA]</scope>
</reference>
<organism evidence="2 3">
    <name type="scientific">Bacillus thermozeamaize</name>
    <dbReference type="NCBI Taxonomy" id="230954"/>
    <lineage>
        <taxon>Bacteria</taxon>
        <taxon>Bacillati</taxon>
        <taxon>Bacillota</taxon>
        <taxon>Bacilli</taxon>
        <taxon>Bacillales</taxon>
        <taxon>Bacillaceae</taxon>
        <taxon>Bacillus</taxon>
    </lineage>
</organism>
<evidence type="ECO:0000313" key="2">
    <source>
        <dbReference type="EMBL" id="OUM85321.1"/>
    </source>
</evidence>
<dbReference type="AlphaFoldDB" id="A0A1Y3PDB3"/>
<feature type="compositionally biased region" description="Basic and acidic residues" evidence="1">
    <location>
        <begin position="1"/>
        <end position="15"/>
    </location>
</feature>
<comment type="caution">
    <text evidence="2">The sequence shown here is derived from an EMBL/GenBank/DDBJ whole genome shotgun (WGS) entry which is preliminary data.</text>
</comment>
<evidence type="ECO:0008006" key="4">
    <source>
        <dbReference type="Google" id="ProtNLM"/>
    </source>
</evidence>
<name>A0A1Y3PDB3_9BACI</name>
<dbReference type="EMBL" id="LZRT01000107">
    <property type="protein sequence ID" value="OUM85321.1"/>
    <property type="molecule type" value="Genomic_DNA"/>
</dbReference>
<protein>
    <recommendedName>
        <fullName evidence="4">DUF327 domain-containing protein</fullName>
    </recommendedName>
</protein>
<evidence type="ECO:0000256" key="1">
    <source>
        <dbReference type="SAM" id="MobiDB-lite"/>
    </source>
</evidence>
<evidence type="ECO:0000313" key="3">
    <source>
        <dbReference type="Proteomes" id="UP000196475"/>
    </source>
</evidence>
<proteinExistence type="predicted"/>
<feature type="region of interest" description="Disordered" evidence="1">
    <location>
        <begin position="1"/>
        <end position="20"/>
    </location>
</feature>
<dbReference type="InterPro" id="IPR005585">
    <property type="entry name" value="DUF327"/>
</dbReference>
<dbReference type="SUPFAM" id="SSF158397">
    <property type="entry name" value="TM1646-like"/>
    <property type="match status" value="1"/>
</dbReference>
<dbReference type="Proteomes" id="UP000196475">
    <property type="component" value="Unassembled WGS sequence"/>
</dbReference>
<sequence>MEISFRPEKAREKLPGRGGAPLSQVAGGERFASLLQHKLQAGQSLEEQLLAIDEQANRLATLRTMEELVRYRERVKAFLQTVLQRALAVETVQVQERRRIRQYRLVQQVDELLLKLASEVLEKEIPRLAILSRLDQIRGLLVNLST</sequence>
<dbReference type="Gene3D" id="1.20.120.490">
    <property type="entry name" value="Hypothetical protein TM1646-like domain"/>
    <property type="match status" value="1"/>
</dbReference>
<gene>
    <name evidence="2" type="ORF">BAA01_14870</name>
</gene>
<dbReference type="InterPro" id="IPR024042">
    <property type="entry name" value="TM1646-like_dom_sf"/>
</dbReference>
<accession>A0A1Y3PDB3</accession>